<dbReference type="PANTHER" id="PTHR23169:SF26">
    <property type="entry name" value="DESMOPLAKIN"/>
    <property type="match status" value="1"/>
</dbReference>
<evidence type="ECO:0000313" key="3">
    <source>
        <dbReference type="EMBL" id="KAJ8336837.1"/>
    </source>
</evidence>
<evidence type="ECO:0000256" key="1">
    <source>
        <dbReference type="ARBA" id="ARBA00009109"/>
    </source>
</evidence>
<protein>
    <submittedName>
        <fullName evidence="3">Uncharacterized protein</fullName>
    </submittedName>
</protein>
<dbReference type="GO" id="GO:0045104">
    <property type="term" value="P:intermediate filament cytoskeleton organization"/>
    <property type="evidence" value="ECO:0007669"/>
    <property type="project" value="InterPro"/>
</dbReference>
<name>A0A9Q1EDL5_SYNKA</name>
<dbReference type="AlphaFoldDB" id="A0A9Q1EDL5"/>
<sequence>MSGNLLKALQALQNSLLQAEDIVKVHEARLIEKETSSLEPRELEDYRKMWLELDQKRDILKSLEAELGNNQISQSFYKCNVDLPRYSEQVTQMTDRWHRIQSQIDSRACDRQVYELELASYNAGLETLLNIPIKRTILQSPANIVREEASDIQSRYIKLFTHSGDYYKFLGDLMKNMEELKSAREIESLRMQLEGEEARSIRKLSQERDEVSASLRMEYAMLVREKREQKEELRKIRLCVRQAEEMRRKAEE</sequence>
<dbReference type="OrthoDB" id="10641695at2759"/>
<organism evidence="3 4">
    <name type="scientific">Synaphobranchus kaupii</name>
    <name type="common">Kaup's arrowtooth eel</name>
    <dbReference type="NCBI Taxonomy" id="118154"/>
    <lineage>
        <taxon>Eukaryota</taxon>
        <taxon>Metazoa</taxon>
        <taxon>Chordata</taxon>
        <taxon>Craniata</taxon>
        <taxon>Vertebrata</taxon>
        <taxon>Euteleostomi</taxon>
        <taxon>Actinopterygii</taxon>
        <taxon>Neopterygii</taxon>
        <taxon>Teleostei</taxon>
        <taxon>Anguilliformes</taxon>
        <taxon>Synaphobranchidae</taxon>
        <taxon>Synaphobranchus</taxon>
    </lineage>
</organism>
<dbReference type="GO" id="GO:0005886">
    <property type="term" value="C:plasma membrane"/>
    <property type="evidence" value="ECO:0007669"/>
    <property type="project" value="TreeGrafter"/>
</dbReference>
<accession>A0A9Q1EDL5</accession>
<reference evidence="3" key="1">
    <citation type="journal article" date="2023" name="Science">
        <title>Genome structures resolve the early diversification of teleost fishes.</title>
        <authorList>
            <person name="Parey E."/>
            <person name="Louis A."/>
            <person name="Montfort J."/>
            <person name="Bouchez O."/>
            <person name="Roques C."/>
            <person name="Iampietro C."/>
            <person name="Lluch J."/>
            <person name="Castinel A."/>
            <person name="Donnadieu C."/>
            <person name="Desvignes T."/>
            <person name="Floi Bucao C."/>
            <person name="Jouanno E."/>
            <person name="Wen M."/>
            <person name="Mejri S."/>
            <person name="Dirks R."/>
            <person name="Jansen H."/>
            <person name="Henkel C."/>
            <person name="Chen W.J."/>
            <person name="Zahm M."/>
            <person name="Cabau C."/>
            <person name="Klopp C."/>
            <person name="Thompson A.W."/>
            <person name="Robinson-Rechavi M."/>
            <person name="Braasch I."/>
            <person name="Lecointre G."/>
            <person name="Bobe J."/>
            <person name="Postlethwait J.H."/>
            <person name="Berthelot C."/>
            <person name="Roest Crollius H."/>
            <person name="Guiguen Y."/>
        </authorList>
    </citation>
    <scope>NUCLEOTIDE SEQUENCE</scope>
    <source>
        <strain evidence="3">WJC10195</strain>
    </source>
</reference>
<gene>
    <name evidence="3" type="ORF">SKAU_G00380570</name>
</gene>
<evidence type="ECO:0000313" key="4">
    <source>
        <dbReference type="Proteomes" id="UP001152622"/>
    </source>
</evidence>
<dbReference type="GO" id="GO:0005882">
    <property type="term" value="C:intermediate filament"/>
    <property type="evidence" value="ECO:0007669"/>
    <property type="project" value="TreeGrafter"/>
</dbReference>
<dbReference type="EMBL" id="JAINUF010000019">
    <property type="protein sequence ID" value="KAJ8336837.1"/>
    <property type="molecule type" value="Genomic_DNA"/>
</dbReference>
<keyword evidence="4" id="KW-1185">Reference proteome</keyword>
<dbReference type="GO" id="GO:0014704">
    <property type="term" value="C:intercalated disc"/>
    <property type="evidence" value="ECO:0007669"/>
    <property type="project" value="TreeGrafter"/>
</dbReference>
<dbReference type="PANTHER" id="PTHR23169">
    <property type="entry name" value="ENVOPLAKIN"/>
    <property type="match status" value="1"/>
</dbReference>
<dbReference type="GO" id="GO:0005737">
    <property type="term" value="C:cytoplasm"/>
    <property type="evidence" value="ECO:0007669"/>
    <property type="project" value="TreeGrafter"/>
</dbReference>
<keyword evidence="2" id="KW-0175">Coiled coil</keyword>
<dbReference type="GO" id="GO:0042060">
    <property type="term" value="P:wound healing"/>
    <property type="evidence" value="ECO:0007669"/>
    <property type="project" value="TreeGrafter"/>
</dbReference>
<evidence type="ECO:0000256" key="2">
    <source>
        <dbReference type="SAM" id="Coils"/>
    </source>
</evidence>
<dbReference type="Gene3D" id="1.20.58.60">
    <property type="match status" value="1"/>
</dbReference>
<comment type="caution">
    <text evidence="3">The sequence shown here is derived from an EMBL/GenBank/DDBJ whole genome shotgun (WGS) entry which is preliminary data.</text>
</comment>
<dbReference type="GO" id="GO:0098609">
    <property type="term" value="P:cell-cell adhesion"/>
    <property type="evidence" value="ECO:0007669"/>
    <property type="project" value="TreeGrafter"/>
</dbReference>
<proteinExistence type="inferred from homology"/>
<dbReference type="GO" id="GO:0043588">
    <property type="term" value="P:skin development"/>
    <property type="evidence" value="ECO:0007669"/>
    <property type="project" value="TreeGrafter"/>
</dbReference>
<dbReference type="Proteomes" id="UP001152622">
    <property type="component" value="Chromosome 19"/>
</dbReference>
<dbReference type="InterPro" id="IPR043197">
    <property type="entry name" value="Plakin"/>
</dbReference>
<dbReference type="GO" id="GO:0005198">
    <property type="term" value="F:structural molecule activity"/>
    <property type="evidence" value="ECO:0007669"/>
    <property type="project" value="TreeGrafter"/>
</dbReference>
<feature type="coiled-coil region" evidence="2">
    <location>
        <begin position="212"/>
        <end position="246"/>
    </location>
</feature>
<comment type="similarity">
    <text evidence="1">Belongs to the plakin or cytolinker family.</text>
</comment>